<dbReference type="Proteomes" id="UP001221898">
    <property type="component" value="Unassembled WGS sequence"/>
</dbReference>
<dbReference type="GO" id="GO:0000978">
    <property type="term" value="F:RNA polymerase II cis-regulatory region sequence-specific DNA binding"/>
    <property type="evidence" value="ECO:0007669"/>
    <property type="project" value="TreeGrafter"/>
</dbReference>
<accession>A0AAD7STK4</accession>
<dbReference type="InterPro" id="IPR009057">
    <property type="entry name" value="Homeodomain-like_sf"/>
</dbReference>
<keyword evidence="2 3" id="KW-0238">DNA-binding</keyword>
<dbReference type="Pfam" id="PF00046">
    <property type="entry name" value="Homeodomain"/>
    <property type="match status" value="1"/>
</dbReference>
<reference evidence="5" key="1">
    <citation type="journal article" date="2023" name="Science">
        <title>Genome structures resolve the early diversification of teleost fishes.</title>
        <authorList>
            <person name="Parey E."/>
            <person name="Louis A."/>
            <person name="Montfort J."/>
            <person name="Bouchez O."/>
            <person name="Roques C."/>
            <person name="Iampietro C."/>
            <person name="Lluch J."/>
            <person name="Castinel A."/>
            <person name="Donnadieu C."/>
            <person name="Desvignes T."/>
            <person name="Floi Bucao C."/>
            <person name="Jouanno E."/>
            <person name="Wen M."/>
            <person name="Mejri S."/>
            <person name="Dirks R."/>
            <person name="Jansen H."/>
            <person name="Henkel C."/>
            <person name="Chen W.J."/>
            <person name="Zahm M."/>
            <person name="Cabau C."/>
            <person name="Klopp C."/>
            <person name="Thompson A.W."/>
            <person name="Robinson-Rechavi M."/>
            <person name="Braasch I."/>
            <person name="Lecointre G."/>
            <person name="Bobe J."/>
            <person name="Postlethwait J.H."/>
            <person name="Berthelot C."/>
            <person name="Roest Crollius H."/>
            <person name="Guiguen Y."/>
        </authorList>
    </citation>
    <scope>NUCLEOTIDE SEQUENCE</scope>
    <source>
        <strain evidence="5">NC1722</strain>
    </source>
</reference>
<comment type="caution">
    <text evidence="5">The sequence shown here is derived from an EMBL/GenBank/DDBJ whole genome shotgun (WGS) entry which is preliminary data.</text>
</comment>
<evidence type="ECO:0000256" key="2">
    <source>
        <dbReference type="PROSITE-ProRule" id="PRU00108"/>
    </source>
</evidence>
<keyword evidence="6" id="KW-1185">Reference proteome</keyword>
<dbReference type="GO" id="GO:0030154">
    <property type="term" value="P:cell differentiation"/>
    <property type="evidence" value="ECO:0007669"/>
    <property type="project" value="TreeGrafter"/>
</dbReference>
<feature type="domain" description="Homeobox" evidence="4">
    <location>
        <begin position="23"/>
        <end position="65"/>
    </location>
</feature>
<sequence length="85" mass="9896">MVSGRQKDSLLCDSSEQKCAARLRKRSTRPTFSRYQIFILEKTFQRTKYLPRPERAKLAYSLGMNGWKPDCVRPAVAVFESTEHK</sequence>
<feature type="DNA-binding region" description="Homeobox" evidence="2">
    <location>
        <begin position="25"/>
        <end position="66"/>
    </location>
</feature>
<dbReference type="EMBL" id="JAINUG010000034">
    <property type="protein sequence ID" value="KAJ8408530.1"/>
    <property type="molecule type" value="Genomic_DNA"/>
</dbReference>
<dbReference type="PROSITE" id="PS50071">
    <property type="entry name" value="HOMEOBOX_2"/>
    <property type="match status" value="1"/>
</dbReference>
<comment type="subcellular location">
    <subcellularLocation>
        <location evidence="1 2 3">Nucleus</location>
    </subcellularLocation>
</comment>
<proteinExistence type="predicted"/>
<dbReference type="GO" id="GO:0005634">
    <property type="term" value="C:nucleus"/>
    <property type="evidence" value="ECO:0007669"/>
    <property type="project" value="UniProtKB-SubCell"/>
</dbReference>
<organism evidence="5 6">
    <name type="scientific">Aldrovandia affinis</name>
    <dbReference type="NCBI Taxonomy" id="143900"/>
    <lineage>
        <taxon>Eukaryota</taxon>
        <taxon>Metazoa</taxon>
        <taxon>Chordata</taxon>
        <taxon>Craniata</taxon>
        <taxon>Vertebrata</taxon>
        <taxon>Euteleostomi</taxon>
        <taxon>Actinopterygii</taxon>
        <taxon>Neopterygii</taxon>
        <taxon>Teleostei</taxon>
        <taxon>Notacanthiformes</taxon>
        <taxon>Halosauridae</taxon>
        <taxon>Aldrovandia</taxon>
    </lineage>
</organism>
<evidence type="ECO:0000259" key="4">
    <source>
        <dbReference type="PROSITE" id="PS50071"/>
    </source>
</evidence>
<evidence type="ECO:0000313" key="5">
    <source>
        <dbReference type="EMBL" id="KAJ8408530.1"/>
    </source>
</evidence>
<dbReference type="AlphaFoldDB" id="A0AAD7STK4"/>
<evidence type="ECO:0000313" key="6">
    <source>
        <dbReference type="Proteomes" id="UP001221898"/>
    </source>
</evidence>
<keyword evidence="2 3" id="KW-0371">Homeobox</keyword>
<dbReference type="CDD" id="cd00086">
    <property type="entry name" value="homeodomain"/>
    <property type="match status" value="1"/>
</dbReference>
<evidence type="ECO:0000256" key="3">
    <source>
        <dbReference type="RuleBase" id="RU000682"/>
    </source>
</evidence>
<evidence type="ECO:0000256" key="1">
    <source>
        <dbReference type="ARBA" id="ARBA00004123"/>
    </source>
</evidence>
<protein>
    <recommendedName>
        <fullName evidence="4">Homeobox domain-containing protein</fullName>
    </recommendedName>
</protein>
<keyword evidence="2 3" id="KW-0539">Nucleus</keyword>
<dbReference type="InterPro" id="IPR050394">
    <property type="entry name" value="Homeobox_NK-like"/>
</dbReference>
<dbReference type="PANTHER" id="PTHR24340">
    <property type="entry name" value="HOMEOBOX PROTEIN NKX"/>
    <property type="match status" value="1"/>
</dbReference>
<gene>
    <name evidence="5" type="ORF">AAFF_G00251650</name>
</gene>
<dbReference type="Gene3D" id="1.10.10.60">
    <property type="entry name" value="Homeodomain-like"/>
    <property type="match status" value="1"/>
</dbReference>
<dbReference type="InterPro" id="IPR001356">
    <property type="entry name" value="HD"/>
</dbReference>
<dbReference type="SUPFAM" id="SSF46689">
    <property type="entry name" value="Homeodomain-like"/>
    <property type="match status" value="1"/>
</dbReference>
<name>A0AAD7STK4_9TELE</name>
<dbReference type="PANTHER" id="PTHR24340:SF31">
    <property type="entry name" value="HOMEOBOX PROTEIN NKX-6.1"/>
    <property type="match status" value="1"/>
</dbReference>
<dbReference type="GO" id="GO:0000981">
    <property type="term" value="F:DNA-binding transcription factor activity, RNA polymerase II-specific"/>
    <property type="evidence" value="ECO:0007669"/>
    <property type="project" value="TreeGrafter"/>
</dbReference>